<evidence type="ECO:0000256" key="1">
    <source>
        <dbReference type="ARBA" id="ARBA00009477"/>
    </source>
</evidence>
<name>A0A518EQX5_9BACT</name>
<evidence type="ECO:0000259" key="6">
    <source>
        <dbReference type="Pfam" id="PF25989"/>
    </source>
</evidence>
<dbReference type="InterPro" id="IPR006143">
    <property type="entry name" value="RND_pump_MFP"/>
</dbReference>
<dbReference type="EMBL" id="CP036434">
    <property type="protein sequence ID" value="QDV06489.1"/>
    <property type="molecule type" value="Genomic_DNA"/>
</dbReference>
<accession>A0A518EQX5</accession>
<dbReference type="GO" id="GO:0015562">
    <property type="term" value="F:efflux transmembrane transporter activity"/>
    <property type="evidence" value="ECO:0007669"/>
    <property type="project" value="TreeGrafter"/>
</dbReference>
<feature type="domain" description="Multidrug resistance protein MdtA-like barrel-sandwich hybrid" evidence="5">
    <location>
        <begin position="80"/>
        <end position="260"/>
    </location>
</feature>
<evidence type="ECO:0000256" key="2">
    <source>
        <dbReference type="SAM" id="Coils"/>
    </source>
</evidence>
<proteinExistence type="inferred from homology"/>
<feature type="coiled-coil region" evidence="2">
    <location>
        <begin position="119"/>
        <end position="167"/>
    </location>
</feature>
<keyword evidence="8" id="KW-1185">Reference proteome</keyword>
<evidence type="ECO:0000256" key="4">
    <source>
        <dbReference type="SAM" id="SignalP"/>
    </source>
</evidence>
<dbReference type="PANTHER" id="PTHR30469:SF38">
    <property type="entry name" value="HLYD FAMILY SECRETION PROTEIN"/>
    <property type="match status" value="1"/>
</dbReference>
<sequence length="472" mass="50136" precursor="true">MAACAVALLLSACGRPAQGADAGSGDSASAPSSPAQGNGAAFEGALEKLSRTKVLTAPLEQREMVRAISTTVNAVSEKEISIFPRTSGVVVDVTVEEGDRVAAGDVLMRLDPRELQAALDEAKIALREAIDSKRALELAVTEAESVVERAELTYEQSKKELDRKEAIGVGIISQNELENLRLTVRTNESNVAAQRVAKERADAALASQAIAVERANLQIATAELNLSFTEVKAPFDGVIASRSVRLGDLTSNSAAAFMLTDPDNVRAVVSRPQRELGFFRAAELRARPASDAGTEASGSLDIEIEPEALPGEVYTGEILFVSPTIDAASGQFRVTLGIEQPAAEVDRPPVLPGMLLRVRIVTERHPDALAVPKRALLREGDSYFIFIADGQKARRVRVEEGFSTDEDVEVVPTMDGALTPGDQVIVVGNRDLEDGDSIEPAPWAARQAPSSAADEAESQDSNSDAKKESDDA</sequence>
<evidence type="ECO:0000313" key="8">
    <source>
        <dbReference type="Proteomes" id="UP000320390"/>
    </source>
</evidence>
<dbReference type="GO" id="GO:1990281">
    <property type="term" value="C:efflux pump complex"/>
    <property type="evidence" value="ECO:0007669"/>
    <property type="project" value="TreeGrafter"/>
</dbReference>
<evidence type="ECO:0000256" key="3">
    <source>
        <dbReference type="SAM" id="MobiDB-lite"/>
    </source>
</evidence>
<keyword evidence="4" id="KW-0732">Signal</keyword>
<dbReference type="Pfam" id="PF25917">
    <property type="entry name" value="BSH_RND"/>
    <property type="match status" value="1"/>
</dbReference>
<evidence type="ECO:0000259" key="5">
    <source>
        <dbReference type="Pfam" id="PF25917"/>
    </source>
</evidence>
<dbReference type="SUPFAM" id="SSF111369">
    <property type="entry name" value="HlyD-like secretion proteins"/>
    <property type="match status" value="2"/>
</dbReference>
<dbReference type="InterPro" id="IPR058637">
    <property type="entry name" value="YknX-like_C"/>
</dbReference>
<dbReference type="Gene3D" id="1.10.287.470">
    <property type="entry name" value="Helix hairpin bin"/>
    <property type="match status" value="1"/>
</dbReference>
<dbReference type="PANTHER" id="PTHR30469">
    <property type="entry name" value="MULTIDRUG RESISTANCE PROTEIN MDTA"/>
    <property type="match status" value="1"/>
</dbReference>
<dbReference type="AlphaFoldDB" id="A0A518EQX5"/>
<dbReference type="Pfam" id="PF25989">
    <property type="entry name" value="YknX_C"/>
    <property type="match status" value="1"/>
</dbReference>
<dbReference type="InterPro" id="IPR058625">
    <property type="entry name" value="MdtA-like_BSH"/>
</dbReference>
<feature type="region of interest" description="Disordered" evidence="3">
    <location>
        <begin position="17"/>
        <end position="39"/>
    </location>
</feature>
<dbReference type="Proteomes" id="UP000320390">
    <property type="component" value="Chromosome"/>
</dbReference>
<feature type="chain" id="PRO_5021887644" evidence="4">
    <location>
        <begin position="20"/>
        <end position="472"/>
    </location>
</feature>
<reference evidence="7 8" key="1">
    <citation type="submission" date="2019-02" db="EMBL/GenBank/DDBJ databases">
        <title>Deep-cultivation of Planctomycetes and their phenomic and genomic characterization uncovers novel biology.</title>
        <authorList>
            <person name="Wiegand S."/>
            <person name="Jogler M."/>
            <person name="Boedeker C."/>
            <person name="Pinto D."/>
            <person name="Vollmers J."/>
            <person name="Rivas-Marin E."/>
            <person name="Kohn T."/>
            <person name="Peeters S.H."/>
            <person name="Heuer A."/>
            <person name="Rast P."/>
            <person name="Oberbeckmann S."/>
            <person name="Bunk B."/>
            <person name="Jeske O."/>
            <person name="Meyerdierks A."/>
            <person name="Storesund J.E."/>
            <person name="Kallscheuer N."/>
            <person name="Luecker S."/>
            <person name="Lage O.M."/>
            <person name="Pohl T."/>
            <person name="Merkel B.J."/>
            <person name="Hornburger P."/>
            <person name="Mueller R.-W."/>
            <person name="Bruemmer F."/>
            <person name="Labrenz M."/>
            <person name="Spormann A.M."/>
            <person name="Op den Camp H."/>
            <person name="Overmann J."/>
            <person name="Amann R."/>
            <person name="Jetten M.S.M."/>
            <person name="Mascher T."/>
            <person name="Medema M.H."/>
            <person name="Devos D.P."/>
            <person name="Kaster A.-K."/>
            <person name="Ovreas L."/>
            <person name="Rohde M."/>
            <person name="Galperin M.Y."/>
            <person name="Jogler C."/>
        </authorList>
    </citation>
    <scope>NUCLEOTIDE SEQUENCE [LARGE SCALE GENOMIC DNA]</scope>
    <source>
        <strain evidence="7 8">Poly30</strain>
    </source>
</reference>
<feature type="compositionally biased region" description="Basic and acidic residues" evidence="3">
    <location>
        <begin position="463"/>
        <end position="472"/>
    </location>
</feature>
<dbReference type="RefSeq" id="WP_419191192.1">
    <property type="nucleotide sequence ID" value="NZ_CP036434.1"/>
</dbReference>
<comment type="similarity">
    <text evidence="1">Belongs to the membrane fusion protein (MFP) (TC 8.A.1) family.</text>
</comment>
<gene>
    <name evidence="7" type="primary">yiaV</name>
    <name evidence="7" type="ORF">Poly30_19990</name>
</gene>
<organism evidence="7 8">
    <name type="scientific">Saltatorellus ferox</name>
    <dbReference type="NCBI Taxonomy" id="2528018"/>
    <lineage>
        <taxon>Bacteria</taxon>
        <taxon>Pseudomonadati</taxon>
        <taxon>Planctomycetota</taxon>
        <taxon>Planctomycetia</taxon>
        <taxon>Planctomycetia incertae sedis</taxon>
        <taxon>Saltatorellus</taxon>
    </lineage>
</organism>
<feature type="region of interest" description="Disordered" evidence="3">
    <location>
        <begin position="430"/>
        <end position="472"/>
    </location>
</feature>
<dbReference type="Gene3D" id="2.40.30.170">
    <property type="match status" value="1"/>
</dbReference>
<dbReference type="NCBIfam" id="TIGR01730">
    <property type="entry name" value="RND_mfp"/>
    <property type="match status" value="1"/>
</dbReference>
<protein>
    <submittedName>
        <fullName evidence="7">Inner membrane protein YiaV</fullName>
    </submittedName>
</protein>
<feature type="domain" description="YknX-like C-terminal permuted SH3-like" evidence="6">
    <location>
        <begin position="368"/>
        <end position="439"/>
    </location>
</feature>
<feature type="signal peptide" evidence="4">
    <location>
        <begin position="1"/>
        <end position="19"/>
    </location>
</feature>
<evidence type="ECO:0000313" key="7">
    <source>
        <dbReference type="EMBL" id="QDV06489.1"/>
    </source>
</evidence>
<keyword evidence="2" id="KW-0175">Coiled coil</keyword>
<dbReference type="Gene3D" id="2.40.50.100">
    <property type="match status" value="1"/>
</dbReference>
<dbReference type="Gene3D" id="2.40.420.20">
    <property type="match status" value="1"/>
</dbReference>